<keyword evidence="3 5" id="KW-1133">Transmembrane helix</keyword>
<reference evidence="7 8" key="1">
    <citation type="submission" date="2016-10" db="EMBL/GenBank/DDBJ databases">
        <authorList>
            <person name="de Groot N.N."/>
        </authorList>
    </citation>
    <scope>NUCLEOTIDE SEQUENCE [LARGE SCALE GENOMIC DNA]</scope>
    <source>
        <strain evidence="7 8">DSM 46701</strain>
    </source>
</reference>
<dbReference type="GO" id="GO:0016020">
    <property type="term" value="C:membrane"/>
    <property type="evidence" value="ECO:0007669"/>
    <property type="project" value="UniProtKB-SubCell"/>
</dbReference>
<evidence type="ECO:0000313" key="7">
    <source>
        <dbReference type="EMBL" id="SEN75708.1"/>
    </source>
</evidence>
<dbReference type="GO" id="GO:0140359">
    <property type="term" value="F:ABC-type transporter activity"/>
    <property type="evidence" value="ECO:0007669"/>
    <property type="project" value="InterPro"/>
</dbReference>
<feature type="transmembrane region" description="Helical" evidence="5">
    <location>
        <begin position="110"/>
        <end position="128"/>
    </location>
</feature>
<evidence type="ECO:0000256" key="2">
    <source>
        <dbReference type="ARBA" id="ARBA00022692"/>
    </source>
</evidence>
<evidence type="ECO:0000256" key="1">
    <source>
        <dbReference type="ARBA" id="ARBA00004141"/>
    </source>
</evidence>
<evidence type="ECO:0000313" key="8">
    <source>
        <dbReference type="Proteomes" id="UP000199695"/>
    </source>
</evidence>
<gene>
    <name evidence="7" type="ORF">SAMN05444955_12157</name>
</gene>
<evidence type="ECO:0000256" key="5">
    <source>
        <dbReference type="SAM" id="Phobius"/>
    </source>
</evidence>
<dbReference type="Proteomes" id="UP000199695">
    <property type="component" value="Unassembled WGS sequence"/>
</dbReference>
<feature type="transmembrane region" description="Helical" evidence="5">
    <location>
        <begin position="79"/>
        <end position="104"/>
    </location>
</feature>
<dbReference type="AlphaFoldDB" id="A0A1H8J6P1"/>
<feature type="domain" description="ABC-2 type transporter transmembrane" evidence="6">
    <location>
        <begin position="2"/>
        <end position="135"/>
    </location>
</feature>
<name>A0A1H8J6P1_9BACL</name>
<feature type="transmembrane region" description="Helical" evidence="5">
    <location>
        <begin position="43"/>
        <end position="67"/>
    </location>
</feature>
<dbReference type="Pfam" id="PF01061">
    <property type="entry name" value="ABC2_membrane"/>
    <property type="match status" value="1"/>
</dbReference>
<dbReference type="InterPro" id="IPR051784">
    <property type="entry name" value="Nod_factor_ABC_transporter"/>
</dbReference>
<evidence type="ECO:0000256" key="4">
    <source>
        <dbReference type="ARBA" id="ARBA00023136"/>
    </source>
</evidence>
<dbReference type="PANTHER" id="PTHR43229:SF2">
    <property type="entry name" value="NODULATION PROTEIN J"/>
    <property type="match status" value="1"/>
</dbReference>
<sequence length="141" mass="15103">MPGILLMCIASGAVYTAVRVNNDMTSGMIDRFHSMPIARSSILTGHVIASVVFNALSSGLVVIVALFMGFRPDAGIIDWIIVIGILLLFTLAITWISVFFGLLANSVETAGAFAYPLLFLLFVSSAFVPTESMPGNRPFIC</sequence>
<dbReference type="EMBL" id="FOCQ01000021">
    <property type="protein sequence ID" value="SEN75708.1"/>
    <property type="molecule type" value="Genomic_DNA"/>
</dbReference>
<dbReference type="STRING" id="1173111.SAMN05444955_12157"/>
<proteinExistence type="predicted"/>
<accession>A0A1H8J6P1</accession>
<keyword evidence="4 5" id="KW-0472">Membrane</keyword>
<dbReference type="RefSeq" id="WP_211663688.1">
    <property type="nucleotide sequence ID" value="NZ_FOCQ01000021.1"/>
</dbReference>
<organism evidence="7 8">
    <name type="scientific">Lihuaxuella thermophila</name>
    <dbReference type="NCBI Taxonomy" id="1173111"/>
    <lineage>
        <taxon>Bacteria</taxon>
        <taxon>Bacillati</taxon>
        <taxon>Bacillota</taxon>
        <taxon>Bacilli</taxon>
        <taxon>Bacillales</taxon>
        <taxon>Thermoactinomycetaceae</taxon>
        <taxon>Lihuaxuella</taxon>
    </lineage>
</organism>
<keyword evidence="2 5" id="KW-0812">Transmembrane</keyword>
<evidence type="ECO:0000259" key="6">
    <source>
        <dbReference type="Pfam" id="PF01061"/>
    </source>
</evidence>
<comment type="subcellular location">
    <subcellularLocation>
        <location evidence="1">Membrane</location>
        <topology evidence="1">Multi-pass membrane protein</topology>
    </subcellularLocation>
</comment>
<dbReference type="PANTHER" id="PTHR43229">
    <property type="entry name" value="NODULATION PROTEIN J"/>
    <property type="match status" value="1"/>
</dbReference>
<protein>
    <submittedName>
        <fullName evidence="7">ABC-2 type transport system permease protein</fullName>
    </submittedName>
</protein>
<evidence type="ECO:0000256" key="3">
    <source>
        <dbReference type="ARBA" id="ARBA00022989"/>
    </source>
</evidence>
<dbReference type="InterPro" id="IPR013525">
    <property type="entry name" value="ABC2_TM"/>
</dbReference>
<keyword evidence="8" id="KW-1185">Reference proteome</keyword>